<dbReference type="Gene3D" id="1.10.10.10">
    <property type="entry name" value="Winged helix-like DNA-binding domain superfamily/Winged helix DNA-binding domain"/>
    <property type="match status" value="1"/>
</dbReference>
<feature type="domain" description="Cullin family profile" evidence="2">
    <location>
        <begin position="243"/>
        <end position="415"/>
    </location>
</feature>
<dbReference type="PROSITE" id="PS50069">
    <property type="entry name" value="CULLIN_2"/>
    <property type="match status" value="1"/>
</dbReference>
<proteinExistence type="inferred from homology"/>
<sequence length="540" mass="61874">MKIEKIVQEKEKVFECKEFKMQTSQPNQTIEVSEERLIAAIYYWANPSSKTQTSIISLQNLLRNYKAFHGPLYNSKLSSLLSSLPLTNTASSKILSGELLSSKNFDLFPPNNITEAINYLYKNLDHPESLNKTQELLKNINLGQLLSEISNKDSELAFKLVTLAYSLSRNDFLDVFIRFLDEKIKGKSIEEIFEFLETNDEMLRVAPDGKMLHSVYMKLAGIISGNKGAKVLAEYMHRSIIKEKNMKYLVELYMLCEQKDAFEKFYSELCIERLLKGSKIAIEQGVCSKIQASVGPDSMYSTALLLKNTMEHNFLCPKMNVIVTNAKIVSLFSPFSQIIIDYIPKELPQSFSLLLENYSAGFKERFPNKKIKILYLNSMIEMIYGGCDIICNFLQALILIKFNDKSSITEDELLQCISTEILTPSQVKTELASLSIILKKTDNVYTLSSIQSKFLDLITKSQASTEDTFESMEDIRKPIIDCFIVKLLKQKKQIDEAFLFEELHKSLKFSPEKTTVMERLNNLISRGFLWQVEQTYGYIP</sequence>
<evidence type="ECO:0000259" key="2">
    <source>
        <dbReference type="PROSITE" id="PS50069"/>
    </source>
</evidence>
<evidence type="ECO:0000313" key="4">
    <source>
        <dbReference type="Proteomes" id="UP000187209"/>
    </source>
</evidence>
<comment type="caution">
    <text evidence="3">The sequence shown here is derived from an EMBL/GenBank/DDBJ whole genome shotgun (WGS) entry which is preliminary data.</text>
</comment>
<dbReference type="Proteomes" id="UP000187209">
    <property type="component" value="Unassembled WGS sequence"/>
</dbReference>
<accession>A0A1R2B8M8</accession>
<dbReference type="SMART" id="SM00884">
    <property type="entry name" value="Cullin_Nedd8"/>
    <property type="match status" value="1"/>
</dbReference>
<dbReference type="InterPro" id="IPR036388">
    <property type="entry name" value="WH-like_DNA-bd_sf"/>
</dbReference>
<dbReference type="InterPro" id="IPR011333">
    <property type="entry name" value="SKP1/BTB/POZ_sf"/>
</dbReference>
<comment type="similarity">
    <text evidence="1">Belongs to the cullin family.</text>
</comment>
<dbReference type="OrthoDB" id="435621at2759"/>
<dbReference type="InterPro" id="IPR016158">
    <property type="entry name" value="Cullin_homology"/>
</dbReference>
<dbReference type="EMBL" id="MPUH01000845">
    <property type="protein sequence ID" value="OMJ73116.1"/>
    <property type="molecule type" value="Genomic_DNA"/>
</dbReference>
<dbReference type="SUPFAM" id="SSF75632">
    <property type="entry name" value="Cullin homology domain"/>
    <property type="match status" value="1"/>
</dbReference>
<dbReference type="Gene3D" id="1.20.1310.10">
    <property type="entry name" value="Cullin Repeats"/>
    <property type="match status" value="1"/>
</dbReference>
<reference evidence="3 4" key="1">
    <citation type="submission" date="2016-11" db="EMBL/GenBank/DDBJ databases">
        <title>The macronuclear genome of Stentor coeruleus: a giant cell with tiny introns.</title>
        <authorList>
            <person name="Slabodnick M."/>
            <person name="Ruby J.G."/>
            <person name="Reiff S.B."/>
            <person name="Swart E.C."/>
            <person name="Gosai S."/>
            <person name="Prabakaran S."/>
            <person name="Witkowska E."/>
            <person name="Larue G.E."/>
            <person name="Fisher S."/>
            <person name="Freeman R.M."/>
            <person name="Gunawardena J."/>
            <person name="Chu W."/>
            <person name="Stover N.A."/>
            <person name="Gregory B.D."/>
            <person name="Nowacki M."/>
            <person name="Derisi J."/>
            <person name="Roy S.W."/>
            <person name="Marshall W.F."/>
            <person name="Sood P."/>
        </authorList>
    </citation>
    <scope>NUCLEOTIDE SEQUENCE [LARGE SCALE GENOMIC DNA]</scope>
    <source>
        <strain evidence="3">WM001</strain>
    </source>
</reference>
<gene>
    <name evidence="3" type="ORF">SteCoe_28261</name>
</gene>
<dbReference type="Gene3D" id="3.30.710.10">
    <property type="entry name" value="Potassium Channel Kv1.1, Chain A"/>
    <property type="match status" value="1"/>
</dbReference>
<protein>
    <recommendedName>
        <fullName evidence="2">Cullin family profile domain-containing protein</fullName>
    </recommendedName>
</protein>
<dbReference type="InterPro" id="IPR036390">
    <property type="entry name" value="WH_DNA-bd_sf"/>
</dbReference>
<evidence type="ECO:0000313" key="3">
    <source>
        <dbReference type="EMBL" id="OMJ73116.1"/>
    </source>
</evidence>
<evidence type="ECO:0000256" key="1">
    <source>
        <dbReference type="PROSITE-ProRule" id="PRU00330"/>
    </source>
</evidence>
<dbReference type="InterPro" id="IPR019559">
    <property type="entry name" value="Cullin_neddylation_domain"/>
</dbReference>
<dbReference type="SUPFAM" id="SSF46785">
    <property type="entry name" value="Winged helix' DNA-binding domain"/>
    <property type="match status" value="1"/>
</dbReference>
<name>A0A1R2B8M8_9CILI</name>
<keyword evidence="4" id="KW-1185">Reference proteome</keyword>
<dbReference type="AlphaFoldDB" id="A0A1R2B8M8"/>
<dbReference type="Gene3D" id="3.30.230.130">
    <property type="entry name" value="Cullin, Chain C, Domain 2"/>
    <property type="match status" value="1"/>
</dbReference>
<dbReference type="InterPro" id="IPR036317">
    <property type="entry name" value="Cullin_homology_sf"/>
</dbReference>
<organism evidence="3 4">
    <name type="scientific">Stentor coeruleus</name>
    <dbReference type="NCBI Taxonomy" id="5963"/>
    <lineage>
        <taxon>Eukaryota</taxon>
        <taxon>Sar</taxon>
        <taxon>Alveolata</taxon>
        <taxon>Ciliophora</taxon>
        <taxon>Postciliodesmatophora</taxon>
        <taxon>Heterotrichea</taxon>
        <taxon>Heterotrichida</taxon>
        <taxon>Stentoridae</taxon>
        <taxon>Stentor</taxon>
    </lineage>
</organism>